<feature type="region of interest" description="Disordered" evidence="1">
    <location>
        <begin position="300"/>
        <end position="326"/>
    </location>
</feature>
<name>A0A2I2F7Y8_ASPCN</name>
<evidence type="ECO:0000313" key="3">
    <source>
        <dbReference type="EMBL" id="PLB36737.1"/>
    </source>
</evidence>
<proteinExistence type="predicted"/>
<dbReference type="GO" id="GO:0007039">
    <property type="term" value="P:protein catabolic process in the vacuole"/>
    <property type="evidence" value="ECO:0007669"/>
    <property type="project" value="TreeGrafter"/>
</dbReference>
<evidence type="ECO:0000256" key="1">
    <source>
        <dbReference type="SAM" id="MobiDB-lite"/>
    </source>
</evidence>
<dbReference type="OrthoDB" id="5563539at2759"/>
<reference evidence="3 4" key="1">
    <citation type="submission" date="2017-12" db="EMBL/GenBank/DDBJ databases">
        <authorList>
            <consortium name="DOE Joint Genome Institute"/>
            <person name="Haridas S."/>
            <person name="Kjaerbolling I."/>
            <person name="Vesth T.C."/>
            <person name="Frisvad J.C."/>
            <person name="Nybo J.L."/>
            <person name="Theobald S."/>
            <person name="Kuo A."/>
            <person name="Bowyer P."/>
            <person name="Matsuda Y."/>
            <person name="Mondo S."/>
            <person name="Lyhne E.K."/>
            <person name="Kogle M.E."/>
            <person name="Clum A."/>
            <person name="Lipzen A."/>
            <person name="Salamov A."/>
            <person name="Ngan C.Y."/>
            <person name="Daum C."/>
            <person name="Chiniquy J."/>
            <person name="Barry K."/>
            <person name="LaButti K."/>
            <person name="Simmons B.A."/>
            <person name="Magnuson J.K."/>
            <person name="Mortensen U.H."/>
            <person name="Larsen T.O."/>
            <person name="Grigoriev I.V."/>
            <person name="Baker S.E."/>
            <person name="Andersen M.R."/>
            <person name="Nordberg H.P."/>
            <person name="Cantor M.N."/>
            <person name="Hua S.X."/>
        </authorList>
    </citation>
    <scope>NUCLEOTIDE SEQUENCE [LARGE SCALE GENOMIC DNA]</scope>
    <source>
        <strain evidence="3 4">CBS 102.13</strain>
    </source>
</reference>
<dbReference type="EMBL" id="KZ559148">
    <property type="protein sequence ID" value="PLB36737.1"/>
    <property type="molecule type" value="Genomic_DNA"/>
</dbReference>
<evidence type="ECO:0000313" key="4">
    <source>
        <dbReference type="Proteomes" id="UP000234585"/>
    </source>
</evidence>
<sequence length="542" mass="60213">MAAILPSSPERQYSFSSDSLPIDRYFLDSPDMTESKSPVHNYPSRDCPSPVNSSAPSSIPSSPDFNPTSIDNAPPSPATLSTVSLSTNYTEDSDDEEILLPAYEGYPVTKKVSDIPNEVSELPRVRASGSAADDSSIEEEPSRHVDYLSHEWEEGDIWASWRYVVARRNVYDNGARLENASWRTWAKIHLKRGTVSPEALNWLKDCDVTWLYGPLKTCGRRKSASNPSLSSSHLTTPTLCQDRKPILKKRTASETILQRSLSQHTLLQHAGAILKAQEAEQTRTRSSFRALELDRMLPRPADGRQAVSPNGTPINTMSSGGASPNERRHIHFNNEVVQCIAVESEDGDDDEEVGGDWPTAWDDDSLLDRDFVTMKQMFSTPSDRSASASNAGGENRTIAPLPSTILKYRGDTPEPPAGSFMHRWSGYLSASVSSSAVSSSAETTRQSFPSANFLLDDGDYDPDYFHHPDPHAFDSGDRPRPWFVNRKDDEELDRDMDFASSGLLWSDDERDSSNSGILDRVVDTVNTARDIAHVIWNVGWRR</sequence>
<gene>
    <name evidence="3" type="ORF">BDW47DRAFT_108016</name>
</gene>
<feature type="region of interest" description="Disordered" evidence="1">
    <location>
        <begin position="1"/>
        <end position="78"/>
    </location>
</feature>
<dbReference type="STRING" id="41067.A0A2I2F7Y8"/>
<dbReference type="GO" id="GO:0005773">
    <property type="term" value="C:vacuole"/>
    <property type="evidence" value="ECO:0007669"/>
    <property type="project" value="GOC"/>
</dbReference>
<feature type="compositionally biased region" description="Low complexity" evidence="1">
    <location>
        <begin position="48"/>
        <end position="63"/>
    </location>
</feature>
<accession>A0A2I2F7Y8</accession>
<feature type="compositionally biased region" description="Polar residues" evidence="1">
    <location>
        <begin position="307"/>
        <end position="322"/>
    </location>
</feature>
<dbReference type="PANTHER" id="PTHR28051:SF1">
    <property type="entry name" value="PROTEIN MTL1-RELATED"/>
    <property type="match status" value="1"/>
</dbReference>
<evidence type="ECO:0000259" key="2">
    <source>
        <dbReference type="Pfam" id="PF08550"/>
    </source>
</evidence>
<dbReference type="AlphaFoldDB" id="A0A2I2F7Y8"/>
<organism evidence="3 4">
    <name type="scientific">Aspergillus candidus</name>
    <dbReference type="NCBI Taxonomy" id="41067"/>
    <lineage>
        <taxon>Eukaryota</taxon>
        <taxon>Fungi</taxon>
        <taxon>Dikarya</taxon>
        <taxon>Ascomycota</taxon>
        <taxon>Pezizomycotina</taxon>
        <taxon>Eurotiomycetes</taxon>
        <taxon>Eurotiomycetidae</taxon>
        <taxon>Eurotiales</taxon>
        <taxon>Aspergillaceae</taxon>
        <taxon>Aspergillus</taxon>
        <taxon>Aspergillus subgen. Circumdati</taxon>
    </lineage>
</organism>
<protein>
    <recommendedName>
        <fullName evidence="2">Nitrogen regulatory protein areA GATA-like domain-containing protein</fullName>
    </recommendedName>
</protein>
<dbReference type="InterPro" id="IPR013860">
    <property type="entry name" value="AreA_GATA"/>
</dbReference>
<keyword evidence="4" id="KW-1185">Reference proteome</keyword>
<feature type="domain" description="Nitrogen regulatory protein areA GATA-like" evidence="2">
    <location>
        <begin position="160"/>
        <end position="187"/>
    </location>
</feature>
<dbReference type="RefSeq" id="XP_024670749.1">
    <property type="nucleotide sequence ID" value="XM_024813138.1"/>
</dbReference>
<dbReference type="GO" id="GO:0042149">
    <property type="term" value="P:cellular response to glucose starvation"/>
    <property type="evidence" value="ECO:0007669"/>
    <property type="project" value="TreeGrafter"/>
</dbReference>
<dbReference type="GeneID" id="36520298"/>
<dbReference type="PANTHER" id="PTHR28051">
    <property type="entry name" value="PROTEIN MTL1-RELATED"/>
    <property type="match status" value="1"/>
</dbReference>
<dbReference type="InterPro" id="IPR052292">
    <property type="entry name" value="Glucose_repression_reg"/>
</dbReference>
<dbReference type="Proteomes" id="UP000234585">
    <property type="component" value="Unassembled WGS sequence"/>
</dbReference>
<dbReference type="Pfam" id="PF08550">
    <property type="entry name" value="GATA_AreA"/>
    <property type="match status" value="1"/>
</dbReference>
<feature type="compositionally biased region" description="Polar residues" evidence="1">
    <location>
        <begin position="9"/>
        <end position="19"/>
    </location>
</feature>